<protein>
    <submittedName>
        <fullName evidence="1">Uncharacterized protein</fullName>
    </submittedName>
</protein>
<dbReference type="Proteomes" id="UP000054007">
    <property type="component" value="Unassembled WGS sequence"/>
</dbReference>
<proteinExistence type="predicted"/>
<accession>A0A0D7AVX5</accession>
<keyword evidence="2" id="KW-1185">Reference proteome</keyword>
<dbReference type="OrthoDB" id="3060802at2759"/>
<evidence type="ECO:0000313" key="1">
    <source>
        <dbReference type="EMBL" id="KIY62347.1"/>
    </source>
</evidence>
<dbReference type="AlphaFoldDB" id="A0A0D7AVX5"/>
<dbReference type="EMBL" id="KN880793">
    <property type="protein sequence ID" value="KIY62347.1"/>
    <property type="molecule type" value="Genomic_DNA"/>
</dbReference>
<reference evidence="1 2" key="1">
    <citation type="journal article" date="2015" name="Fungal Genet. Biol.">
        <title>Evolution of novel wood decay mechanisms in Agaricales revealed by the genome sequences of Fistulina hepatica and Cylindrobasidium torrendii.</title>
        <authorList>
            <person name="Floudas D."/>
            <person name="Held B.W."/>
            <person name="Riley R."/>
            <person name="Nagy L.G."/>
            <person name="Koehler G."/>
            <person name="Ransdell A.S."/>
            <person name="Younus H."/>
            <person name="Chow J."/>
            <person name="Chiniquy J."/>
            <person name="Lipzen A."/>
            <person name="Tritt A."/>
            <person name="Sun H."/>
            <person name="Haridas S."/>
            <person name="LaButti K."/>
            <person name="Ohm R.A."/>
            <person name="Kues U."/>
            <person name="Blanchette R.A."/>
            <person name="Grigoriev I.V."/>
            <person name="Minto R.E."/>
            <person name="Hibbett D.S."/>
        </authorList>
    </citation>
    <scope>NUCLEOTIDE SEQUENCE [LARGE SCALE GENOMIC DNA]</scope>
    <source>
        <strain evidence="1 2">FP15055 ss-10</strain>
    </source>
</reference>
<evidence type="ECO:0000313" key="2">
    <source>
        <dbReference type="Proteomes" id="UP000054007"/>
    </source>
</evidence>
<name>A0A0D7AVX5_9AGAR</name>
<organism evidence="1 2">
    <name type="scientific">Cylindrobasidium torrendii FP15055 ss-10</name>
    <dbReference type="NCBI Taxonomy" id="1314674"/>
    <lineage>
        <taxon>Eukaryota</taxon>
        <taxon>Fungi</taxon>
        <taxon>Dikarya</taxon>
        <taxon>Basidiomycota</taxon>
        <taxon>Agaricomycotina</taxon>
        <taxon>Agaricomycetes</taxon>
        <taxon>Agaricomycetidae</taxon>
        <taxon>Agaricales</taxon>
        <taxon>Marasmiineae</taxon>
        <taxon>Physalacriaceae</taxon>
        <taxon>Cylindrobasidium</taxon>
    </lineage>
</organism>
<sequence length="247" mass="26792">MPAERNTATAAAPTWAHTLSRQMRPHIRDAIPHCPKRRPVPSPIWQRAVVQAVASDITAGRQGRRFIRINDLGIGGIAFYEIDGTLRWGDVFGEENGSGKEGGMCVDELMERISVEVNYAPLYACTSFVTGQIMNAVLHDSALRPEPTENGHGFSVPFKPLPNDSSEPASPIASTFSVDDDLFDDDKPSLMLDDGDSVYSLAPLTPDRPMLALDRTSCPNSPTCGPQPDSVLGALLLDFESESVLVE</sequence>
<gene>
    <name evidence="1" type="ORF">CYLTODRAFT_494699</name>
</gene>